<organism evidence="2 3">
    <name type="scientific">Ephemerocybe angulata</name>
    <dbReference type="NCBI Taxonomy" id="980116"/>
    <lineage>
        <taxon>Eukaryota</taxon>
        <taxon>Fungi</taxon>
        <taxon>Dikarya</taxon>
        <taxon>Basidiomycota</taxon>
        <taxon>Agaricomycotina</taxon>
        <taxon>Agaricomycetes</taxon>
        <taxon>Agaricomycetidae</taxon>
        <taxon>Agaricales</taxon>
        <taxon>Agaricineae</taxon>
        <taxon>Psathyrellaceae</taxon>
        <taxon>Ephemerocybe</taxon>
    </lineage>
</organism>
<dbReference type="AlphaFoldDB" id="A0A8H5C3G6"/>
<gene>
    <name evidence="2" type="ORF">D9611_013811</name>
</gene>
<dbReference type="InterPro" id="IPR001087">
    <property type="entry name" value="GDSL"/>
</dbReference>
<evidence type="ECO:0000256" key="1">
    <source>
        <dbReference type="SAM" id="MobiDB-lite"/>
    </source>
</evidence>
<protein>
    <submittedName>
        <fullName evidence="2">Uncharacterized protein</fullName>
    </submittedName>
</protein>
<accession>A0A8H5C3G6</accession>
<sequence>MPPESQTSKTPSSKEHSPPGSEPLTFDRYKRWVILGDSYCSTTSKNWIGRLLERNPGPKNSRPVVHNFAQGGDTVEDDLDSQLARLFKVLSPADTSEGKAMSKVLFVIWMGINDCGRTSTDVDDFPDIIEKIFDAMHNLYVKYSARAFLLIDVPPMHRSPGGLELGMDEERYEQWNEELLTRAKTEYSGDKTEASVAVVSSYTIISDILDNPDKYGLEDSIEEFKEEDSDEERTSDEEEEDEKEDEEEDDKLKPMWEDDIHLSEAGHAVFAERIWKILGRP</sequence>
<comment type="caution">
    <text evidence="2">The sequence shown here is derived from an EMBL/GenBank/DDBJ whole genome shotgun (WGS) entry which is preliminary data.</text>
</comment>
<feature type="region of interest" description="Disordered" evidence="1">
    <location>
        <begin position="222"/>
        <end position="256"/>
    </location>
</feature>
<dbReference type="Pfam" id="PF00657">
    <property type="entry name" value="Lipase_GDSL"/>
    <property type="match status" value="1"/>
</dbReference>
<evidence type="ECO:0000313" key="3">
    <source>
        <dbReference type="Proteomes" id="UP000541558"/>
    </source>
</evidence>
<reference evidence="2 3" key="1">
    <citation type="journal article" date="2020" name="ISME J.">
        <title>Uncovering the hidden diversity of litter-decomposition mechanisms in mushroom-forming fungi.</title>
        <authorList>
            <person name="Floudas D."/>
            <person name="Bentzer J."/>
            <person name="Ahren D."/>
            <person name="Johansson T."/>
            <person name="Persson P."/>
            <person name="Tunlid A."/>
        </authorList>
    </citation>
    <scope>NUCLEOTIDE SEQUENCE [LARGE SCALE GENOMIC DNA]</scope>
    <source>
        <strain evidence="2 3">CBS 175.51</strain>
    </source>
</reference>
<evidence type="ECO:0000313" key="2">
    <source>
        <dbReference type="EMBL" id="KAF5334530.1"/>
    </source>
</evidence>
<dbReference type="EMBL" id="JAACJK010000068">
    <property type="protein sequence ID" value="KAF5334530.1"/>
    <property type="molecule type" value="Genomic_DNA"/>
</dbReference>
<dbReference type="SUPFAM" id="SSF52266">
    <property type="entry name" value="SGNH hydrolase"/>
    <property type="match status" value="1"/>
</dbReference>
<feature type="region of interest" description="Disordered" evidence="1">
    <location>
        <begin position="1"/>
        <end position="23"/>
    </location>
</feature>
<feature type="compositionally biased region" description="Acidic residues" evidence="1">
    <location>
        <begin position="222"/>
        <end position="249"/>
    </location>
</feature>
<dbReference type="InterPro" id="IPR036514">
    <property type="entry name" value="SGNH_hydro_sf"/>
</dbReference>
<dbReference type="Proteomes" id="UP000541558">
    <property type="component" value="Unassembled WGS sequence"/>
</dbReference>
<dbReference type="Gene3D" id="3.40.50.1110">
    <property type="entry name" value="SGNH hydrolase"/>
    <property type="match status" value="1"/>
</dbReference>
<dbReference type="GO" id="GO:0016788">
    <property type="term" value="F:hydrolase activity, acting on ester bonds"/>
    <property type="evidence" value="ECO:0007669"/>
    <property type="project" value="InterPro"/>
</dbReference>
<name>A0A8H5C3G6_9AGAR</name>
<keyword evidence="3" id="KW-1185">Reference proteome</keyword>
<dbReference type="OrthoDB" id="1600564at2759"/>
<feature type="compositionally biased region" description="Polar residues" evidence="1">
    <location>
        <begin position="1"/>
        <end position="11"/>
    </location>
</feature>
<proteinExistence type="predicted"/>